<keyword evidence="8" id="KW-0862">Zinc</keyword>
<dbReference type="GO" id="GO:0042575">
    <property type="term" value="C:DNA polymerase complex"/>
    <property type="evidence" value="ECO:0007669"/>
    <property type="project" value="UniProtKB-ARBA"/>
</dbReference>
<keyword evidence="2" id="KW-0808">Transferase</keyword>
<dbReference type="CDD" id="cd09274">
    <property type="entry name" value="RNase_HI_RT_Ty3"/>
    <property type="match status" value="1"/>
</dbReference>
<dbReference type="GO" id="GO:0015074">
    <property type="term" value="P:DNA integration"/>
    <property type="evidence" value="ECO:0007669"/>
    <property type="project" value="InterPro"/>
</dbReference>
<feature type="region of interest" description="Disordered" evidence="9">
    <location>
        <begin position="1720"/>
        <end position="1749"/>
    </location>
</feature>
<dbReference type="CDD" id="cd01647">
    <property type="entry name" value="RT_LTR"/>
    <property type="match status" value="1"/>
</dbReference>
<dbReference type="SUPFAM" id="SSF53098">
    <property type="entry name" value="Ribonuclease H-like"/>
    <property type="match status" value="1"/>
</dbReference>
<evidence type="ECO:0000256" key="8">
    <source>
        <dbReference type="PROSITE-ProRule" id="PRU00047"/>
    </source>
</evidence>
<feature type="compositionally biased region" description="Polar residues" evidence="9">
    <location>
        <begin position="1724"/>
        <end position="1747"/>
    </location>
</feature>
<keyword evidence="4" id="KW-0540">Nuclease</keyword>
<dbReference type="Gene3D" id="1.10.340.70">
    <property type="match status" value="1"/>
</dbReference>
<dbReference type="OrthoDB" id="7695795at2759"/>
<evidence type="ECO:0000259" key="12">
    <source>
        <dbReference type="PROSITE" id="PS50878"/>
    </source>
</evidence>
<keyword evidence="6" id="KW-0378">Hydrolase</keyword>
<keyword evidence="15" id="KW-1185">Reference proteome</keyword>
<dbReference type="InterPro" id="IPR021109">
    <property type="entry name" value="Peptidase_aspartic_dom_sf"/>
</dbReference>
<keyword evidence="10" id="KW-1133">Transmembrane helix</keyword>
<dbReference type="GO" id="GO:0004519">
    <property type="term" value="F:endonuclease activity"/>
    <property type="evidence" value="ECO:0007669"/>
    <property type="project" value="UniProtKB-KW"/>
</dbReference>
<dbReference type="InterPro" id="IPR043128">
    <property type="entry name" value="Rev_trsase/Diguanyl_cyclase"/>
</dbReference>
<dbReference type="EMBL" id="CAKKLH010000320">
    <property type="protein sequence ID" value="CAH0112017.1"/>
    <property type="molecule type" value="Genomic_DNA"/>
</dbReference>
<dbReference type="FunFam" id="3.10.20.370:FF:000001">
    <property type="entry name" value="Retrovirus-related Pol polyprotein from transposon 17.6-like protein"/>
    <property type="match status" value="1"/>
</dbReference>
<dbReference type="Gene3D" id="4.10.60.10">
    <property type="entry name" value="Zinc finger, CCHC-type"/>
    <property type="match status" value="1"/>
</dbReference>
<evidence type="ECO:0000256" key="5">
    <source>
        <dbReference type="ARBA" id="ARBA00022759"/>
    </source>
</evidence>
<organism evidence="14 15">
    <name type="scientific">Daphnia galeata</name>
    <dbReference type="NCBI Taxonomy" id="27404"/>
    <lineage>
        <taxon>Eukaryota</taxon>
        <taxon>Metazoa</taxon>
        <taxon>Ecdysozoa</taxon>
        <taxon>Arthropoda</taxon>
        <taxon>Crustacea</taxon>
        <taxon>Branchiopoda</taxon>
        <taxon>Diplostraca</taxon>
        <taxon>Cladocera</taxon>
        <taxon>Anomopoda</taxon>
        <taxon>Daphniidae</taxon>
        <taxon>Daphnia</taxon>
    </lineage>
</organism>
<proteinExistence type="predicted"/>
<feature type="region of interest" description="Disordered" evidence="9">
    <location>
        <begin position="182"/>
        <end position="208"/>
    </location>
</feature>
<protein>
    <recommendedName>
        <fullName evidence="1">RNA-directed DNA polymerase</fullName>
        <ecNumber evidence="1">2.7.7.49</ecNumber>
    </recommendedName>
</protein>
<dbReference type="InterPro" id="IPR001584">
    <property type="entry name" value="Integrase_cat-core"/>
</dbReference>
<keyword evidence="10" id="KW-0472">Membrane</keyword>
<evidence type="ECO:0000256" key="7">
    <source>
        <dbReference type="ARBA" id="ARBA00022918"/>
    </source>
</evidence>
<dbReference type="InterPro" id="IPR041373">
    <property type="entry name" value="RT_RNaseH"/>
</dbReference>
<keyword evidence="8" id="KW-0479">Metal-binding</keyword>
<feature type="transmembrane region" description="Helical" evidence="10">
    <location>
        <begin position="2345"/>
        <end position="2366"/>
    </location>
</feature>
<dbReference type="GO" id="GO:0003964">
    <property type="term" value="F:RNA-directed DNA polymerase activity"/>
    <property type="evidence" value="ECO:0007669"/>
    <property type="project" value="UniProtKB-KW"/>
</dbReference>
<feature type="domain" description="Integrase catalytic" evidence="13">
    <location>
        <begin position="1424"/>
        <end position="1580"/>
    </location>
</feature>
<dbReference type="PANTHER" id="PTHR37984:SF5">
    <property type="entry name" value="PROTEIN NYNRIN-LIKE"/>
    <property type="match status" value="1"/>
</dbReference>
<dbReference type="InterPro" id="IPR012337">
    <property type="entry name" value="RNaseH-like_sf"/>
</dbReference>
<dbReference type="InterPro" id="IPR041588">
    <property type="entry name" value="Integrase_H2C2"/>
</dbReference>
<dbReference type="EC" id="2.7.7.49" evidence="1"/>
<evidence type="ECO:0000256" key="9">
    <source>
        <dbReference type="SAM" id="MobiDB-lite"/>
    </source>
</evidence>
<evidence type="ECO:0000256" key="6">
    <source>
        <dbReference type="ARBA" id="ARBA00022801"/>
    </source>
</evidence>
<feature type="transmembrane region" description="Helical" evidence="10">
    <location>
        <begin position="12"/>
        <end position="32"/>
    </location>
</feature>
<dbReference type="FunFam" id="3.30.420.10:FF:000032">
    <property type="entry name" value="Retrovirus-related Pol polyprotein from transposon 297-like Protein"/>
    <property type="match status" value="1"/>
</dbReference>
<evidence type="ECO:0000256" key="3">
    <source>
        <dbReference type="ARBA" id="ARBA00022695"/>
    </source>
</evidence>
<sequence length="2411" mass="274067">MRGQRQRSLSHFARRSMAFFCHGFTESLWAFFTNTALVHGVSHKMFGMLNHKKGRRWSLIEGRRGTVLRQWRSLVLVSLSELQGTQWSKLAATRLISPRLTWPVGYEESKGQTRVNGFLVPYCFLIYPPKGKLPASSRNKLNTVLRNTSSCIRVVVVYFIAPGTPSQLVELQKIITIDPIQSSRKPSARRQPSCSREPSRRLHPTPAQIPTPTILLPVANGSSTSTSEDEEEVQHPALPVLQQNIIPAVAMAAQRKFISPPTFSAKPGEDAKDWLERFELTGRYNHWDAAEMRANFVMYLEGTARKWFLFSNVPADWEDQVAVAATPTAAAIPFVAGLRTTFLTEFRQDNFALIQEAKLRKRFQKENEDTASYYYDVLHMCHVINPAMTQTQILEHLYNGLRRSLVKKIYPLKPRTCAEFLELVKIHTETTILLDKRSWEERDDPVPPTAAISMIREEKSTWQKNLNLEKVLVELQKTIEDFKNPKKVDWKSPIVTNQRPANERRECYFCKKMGHIARFCFNNPQSPNFKGNQRNGTPRYQQGYPNQGLQVNNLQENSYYEETPHQQSAFQDELPLNNLAFQKQELNVNIPCLTLNTSKLITETVQCGDMIVKAVVDTGAVITVISPKVADVPQVSDDRLHNKIAKGKAVVMQMEGIDLLLGNDFLKQFGKLHIDYQDSQTLITVGELPLNLITPKKPESGKSVKIQTTEGLNIPAFSVRQVPISQTSSLDTQLFTPSRKLMIQKSLTVGHALLSGRITTVPIANMSCQDVWLDKGIPLWGQVKTYTDKIFQCNLEDSELIPSLTQEVTEAQQKFFYDLEKAINSELQDDDKAQLKEMLKNHIICFASNPKDVGRCNVTEHTIQLKEGTQPIKRGPYPSAWKARTIMQTQVNDMLESGLIEISNSAWSFPVVLILKSDGTWRFCVDYRGLNEVTIRNVYPLPRISDILSKLQGAEYFSIMDLQSGYHQLPLRKEDREKTAFVTPDGLFHFKVLPFGVANGPSTFQSTMDIILGGLRWTSCLVYLDDIIVYAPTFSSHLERLNLVLACLSKAGLKLKTSKCQFAMTSLKVLGHIVSREGIAPDPEKLRAVTDFPSCNEGKTQADKIKRVQSFLGLCSYYRKHTPGFSKMALPLILLTKKGQPFVWGKDQQDSFDQLKTALLSAPILAHPNYTLPMIILPDACGMGIGAVLSQKVNGKEHPLAYASRLLTSSEVNYSITEKECLALVWSLQKFRPFIWGCKVIIITDHEALCWLRTKKDLAGRLARWSLCLQEYEVEIQYRSGKLHQNADCLSRNPLLTQEEVLEERCLEVGSMIMDPLDLELQDVRLEFATKQREVTEWKIIMERIEAKRSVGRHFCLLDGRLFKQKSVYGRTYLRLCVPPEYRSLILKSCHDDPVAGHLGIQRTLTKIIGRFFWNTLTEDVTRNVAKPLKLKALPKNRSRFTGPISNVAVDYLTKWVELEALPTGKADVVTQFIVDKIVLRHGAPESIITDRGKCFLAGITQDVWKKKLDINHKTTSGYHPQTNGQVERMNHTLAMMISMYITDDQTNWDEQLPFICFAYNTARQESTGFSPFFLLYGREPNLPVDILLGSHPNPVWPLDAVSQPYANKLMDDLKKARAIVRARIEVAQLKQAERYDSVHKDAIFYTNDLVLIYKPIRKKGRSEKLLHRWMGPYVVIRQTTPVNYEVKLQVGKQKSDIAHVGSMKPYTQKNLSAEKVIPETDESATQCENRPATSSETMGELQNQVEPTAVEEENIETIATPMVEPSTATEKTNKIHLSDQQQPEVIPTYRNNRGNITTLPPRIRRRPGHLHFLVPFHFMLLLFTIGPSTSAVLLRDTVIFKEQPGIAMSESSWKLVMDWTPNKEIQTINSVELLLTQLSEAAKRHRADADSFHKKDVRSSFRDTSSYMAAEKIETKSDLMELNTEMENRGIQQQQIVHLLDKQATIVNQTQQIAHSSLLLIQQLEKRSEFLQTKIDNALDYIQQGELIHVQQMEYFAELDSTFASLDYVFAWFQQQLEAWEIGLATLANGRLSPQIISPTELQTILLGVNKQLPLGWKIPANDLWVLYREATVTVAVTRNAFRLFVEIPIYDHAQQFNLFKVIRLPKATENGTHGVRFSNLPDFLAVSPDLDTFIELQNTDMQHCREFDKQLCRFHTGLNKRGSRKSCAIALFTEDKKQIQGTCQTEFMAWKGPEVAYLEKNRWAFSAIGPHDVVFSCPKSVPNSPPRTLKLPAIGIFEVPPGCAARTEDWIFPASLEGQTETIITTLNTPHLVPFPSNLSFSRNAAVFELPRANLSHLNHISELLQLQEQTSSSSTMNSDQIHILLNNMKNEQPTNHPFASTYLLTTAIVILFCCFGGISWYTLVLHRQLRRHLDFNVGLYDRVDYQHGVDQLTHRNLLEEPKIPSSNE</sequence>
<evidence type="ECO:0000256" key="10">
    <source>
        <dbReference type="SAM" id="Phobius"/>
    </source>
</evidence>
<keyword evidence="3" id="KW-0548">Nucleotidyltransferase</keyword>
<evidence type="ECO:0000313" key="15">
    <source>
        <dbReference type="Proteomes" id="UP000789390"/>
    </source>
</evidence>
<dbReference type="FunFam" id="1.10.340.70:FF:000001">
    <property type="entry name" value="Retrovirus-related Pol polyprotein from transposon gypsy-like Protein"/>
    <property type="match status" value="1"/>
</dbReference>
<dbReference type="Pfam" id="PF00078">
    <property type="entry name" value="RVT_1"/>
    <property type="match status" value="1"/>
</dbReference>
<dbReference type="GO" id="GO:0016787">
    <property type="term" value="F:hydrolase activity"/>
    <property type="evidence" value="ECO:0007669"/>
    <property type="project" value="UniProtKB-KW"/>
</dbReference>
<evidence type="ECO:0000259" key="11">
    <source>
        <dbReference type="PROSITE" id="PS50158"/>
    </source>
</evidence>
<feature type="domain" description="CCHC-type" evidence="11">
    <location>
        <begin position="507"/>
        <end position="520"/>
    </location>
</feature>
<evidence type="ECO:0000259" key="13">
    <source>
        <dbReference type="PROSITE" id="PS50994"/>
    </source>
</evidence>
<dbReference type="PANTHER" id="PTHR37984">
    <property type="entry name" value="PROTEIN CBG26694"/>
    <property type="match status" value="1"/>
</dbReference>
<dbReference type="InterPro" id="IPR050951">
    <property type="entry name" value="Retrovirus_Pol_polyprotein"/>
</dbReference>
<evidence type="ECO:0000256" key="1">
    <source>
        <dbReference type="ARBA" id="ARBA00012493"/>
    </source>
</evidence>
<dbReference type="Gene3D" id="3.30.70.270">
    <property type="match status" value="2"/>
</dbReference>
<gene>
    <name evidence="14" type="ORF">DGAL_LOCUS15676</name>
</gene>
<dbReference type="PROSITE" id="PS50878">
    <property type="entry name" value="RT_POL"/>
    <property type="match status" value="1"/>
</dbReference>
<dbReference type="InterPro" id="IPR001878">
    <property type="entry name" value="Znf_CCHC"/>
</dbReference>
<dbReference type="InterPro" id="IPR000477">
    <property type="entry name" value="RT_dom"/>
</dbReference>
<feature type="compositionally biased region" description="Polar residues" evidence="9">
    <location>
        <begin position="182"/>
        <end position="196"/>
    </location>
</feature>
<dbReference type="Gene3D" id="3.30.420.10">
    <property type="entry name" value="Ribonuclease H-like superfamily/Ribonuclease H"/>
    <property type="match status" value="1"/>
</dbReference>
<evidence type="ECO:0000313" key="14">
    <source>
        <dbReference type="EMBL" id="CAH0112017.1"/>
    </source>
</evidence>
<keyword evidence="5" id="KW-0255">Endonuclease</keyword>
<dbReference type="PROSITE" id="PS50994">
    <property type="entry name" value="INTEGRASE"/>
    <property type="match status" value="1"/>
</dbReference>
<dbReference type="SUPFAM" id="SSF56672">
    <property type="entry name" value="DNA/RNA polymerases"/>
    <property type="match status" value="1"/>
</dbReference>
<comment type="caution">
    <text evidence="14">The sequence shown here is derived from an EMBL/GenBank/DDBJ whole genome shotgun (WGS) entry which is preliminary data.</text>
</comment>
<dbReference type="PROSITE" id="PS50158">
    <property type="entry name" value="ZF_CCHC"/>
    <property type="match status" value="1"/>
</dbReference>
<accession>A0A8J2RZN2</accession>
<dbReference type="FunFam" id="3.30.70.270:FF:000020">
    <property type="entry name" value="Transposon Tf2-6 polyprotein-like Protein"/>
    <property type="match status" value="1"/>
</dbReference>
<dbReference type="Proteomes" id="UP000789390">
    <property type="component" value="Unassembled WGS sequence"/>
</dbReference>
<dbReference type="Pfam" id="PF17917">
    <property type="entry name" value="RT_RNaseH"/>
    <property type="match status" value="1"/>
</dbReference>
<evidence type="ECO:0000256" key="2">
    <source>
        <dbReference type="ARBA" id="ARBA00022679"/>
    </source>
</evidence>
<name>A0A8J2RZN2_9CRUS</name>
<reference evidence="14" key="1">
    <citation type="submission" date="2021-11" db="EMBL/GenBank/DDBJ databases">
        <authorList>
            <person name="Schell T."/>
        </authorList>
    </citation>
    <scope>NUCLEOTIDE SEQUENCE</scope>
    <source>
        <strain evidence="14">M5</strain>
    </source>
</reference>
<keyword evidence="7" id="KW-0695">RNA-directed DNA polymerase</keyword>
<dbReference type="InterPro" id="IPR043502">
    <property type="entry name" value="DNA/RNA_pol_sf"/>
</dbReference>
<evidence type="ECO:0000256" key="4">
    <source>
        <dbReference type="ARBA" id="ARBA00022722"/>
    </source>
</evidence>
<dbReference type="Gene3D" id="3.10.10.10">
    <property type="entry name" value="HIV Type 1 Reverse Transcriptase, subunit A, domain 1"/>
    <property type="match status" value="1"/>
</dbReference>
<keyword evidence="10" id="KW-0812">Transmembrane</keyword>
<dbReference type="GO" id="GO:0003676">
    <property type="term" value="F:nucleic acid binding"/>
    <property type="evidence" value="ECO:0007669"/>
    <property type="project" value="InterPro"/>
</dbReference>
<feature type="domain" description="Reverse transcriptase" evidence="12">
    <location>
        <begin position="895"/>
        <end position="1074"/>
    </location>
</feature>
<dbReference type="Gene3D" id="3.10.20.370">
    <property type="match status" value="1"/>
</dbReference>
<dbReference type="SUPFAM" id="SSF50630">
    <property type="entry name" value="Acid proteases"/>
    <property type="match status" value="1"/>
</dbReference>
<dbReference type="GO" id="GO:0008270">
    <property type="term" value="F:zinc ion binding"/>
    <property type="evidence" value="ECO:0007669"/>
    <property type="project" value="UniProtKB-KW"/>
</dbReference>
<keyword evidence="8" id="KW-0863">Zinc-finger</keyword>
<dbReference type="Pfam" id="PF17921">
    <property type="entry name" value="Integrase_H2C2"/>
    <property type="match status" value="1"/>
</dbReference>
<dbReference type="InterPro" id="IPR036397">
    <property type="entry name" value="RNaseH_sf"/>
</dbReference>